<dbReference type="RefSeq" id="WP_205119852.1">
    <property type="nucleotide sequence ID" value="NZ_JAFBCM010000001.1"/>
</dbReference>
<evidence type="ECO:0000313" key="2">
    <source>
        <dbReference type="EMBL" id="MFC3763063.1"/>
    </source>
</evidence>
<organism evidence="2 3">
    <name type="scientific">Tenggerimyces flavus</name>
    <dbReference type="NCBI Taxonomy" id="1708749"/>
    <lineage>
        <taxon>Bacteria</taxon>
        <taxon>Bacillati</taxon>
        <taxon>Actinomycetota</taxon>
        <taxon>Actinomycetes</taxon>
        <taxon>Propionibacteriales</taxon>
        <taxon>Nocardioidaceae</taxon>
        <taxon>Tenggerimyces</taxon>
    </lineage>
</organism>
<dbReference type="EMBL" id="JBHRZH010000017">
    <property type="protein sequence ID" value="MFC3763063.1"/>
    <property type="molecule type" value="Genomic_DNA"/>
</dbReference>
<gene>
    <name evidence="2" type="ORF">ACFOUW_19635</name>
</gene>
<proteinExistence type="predicted"/>
<reference evidence="3" key="1">
    <citation type="journal article" date="2019" name="Int. J. Syst. Evol. Microbiol.">
        <title>The Global Catalogue of Microorganisms (GCM) 10K type strain sequencing project: providing services to taxonomists for standard genome sequencing and annotation.</title>
        <authorList>
            <consortium name="The Broad Institute Genomics Platform"/>
            <consortium name="The Broad Institute Genome Sequencing Center for Infectious Disease"/>
            <person name="Wu L."/>
            <person name="Ma J."/>
        </authorList>
    </citation>
    <scope>NUCLEOTIDE SEQUENCE [LARGE SCALE GENOMIC DNA]</scope>
    <source>
        <strain evidence="3">CGMCC 4.7241</strain>
    </source>
</reference>
<accession>A0ABV7YD35</accession>
<protein>
    <submittedName>
        <fullName evidence="2">Uncharacterized protein</fullName>
    </submittedName>
</protein>
<feature type="region of interest" description="Disordered" evidence="1">
    <location>
        <begin position="1"/>
        <end position="25"/>
    </location>
</feature>
<name>A0ABV7YD35_9ACTN</name>
<dbReference type="Proteomes" id="UP001595699">
    <property type="component" value="Unassembled WGS sequence"/>
</dbReference>
<evidence type="ECO:0000313" key="3">
    <source>
        <dbReference type="Proteomes" id="UP001595699"/>
    </source>
</evidence>
<keyword evidence="3" id="KW-1185">Reference proteome</keyword>
<comment type="caution">
    <text evidence="2">The sequence shown here is derived from an EMBL/GenBank/DDBJ whole genome shotgun (WGS) entry which is preliminary data.</text>
</comment>
<sequence length="46" mass="4870">MSGRAVVAVRRDERKTSSSLSWESTTSRLGLIVSSGCSTLGGSIQR</sequence>
<evidence type="ECO:0000256" key="1">
    <source>
        <dbReference type="SAM" id="MobiDB-lite"/>
    </source>
</evidence>